<dbReference type="InterPro" id="IPR020471">
    <property type="entry name" value="AKR"/>
</dbReference>
<evidence type="ECO:0000256" key="2">
    <source>
        <dbReference type="PIRSR" id="PIRSR000097-3"/>
    </source>
</evidence>
<dbReference type="HOGENOM" id="CLU_023205_0_0_1"/>
<sequence>MTKNLAPKLKLNNGLEMPCLGFGTFLSNENEAEESVKNEVEVGRAVNQKIREGIVTRSDLFITSKIGGIHHDPSLVEHACRLSLKKLNLEYLDLLLIHFPVGMRYISDNILHTQPNEADYLDTWHAMEKLVDLGLVKSIGVSNFNSQQTERIVQNCRIKPVTNQVECHPAFNQKKLIEYSKKHGIVITAYAPLARPQPENRWPRFLYDSTAKALEQKYNKNSAQICLRYLIQIGVIPIPKSVTKSRIQSNFDVFDFELSEEDMKIMDNYNTGRRMIPFSGLRNHIHYPFGIEY</sequence>
<feature type="domain" description="NADP-dependent oxidoreductase" evidence="3">
    <location>
        <begin position="37"/>
        <end position="268"/>
    </location>
</feature>
<dbReference type="Proteomes" id="UP000015102">
    <property type="component" value="Unassembled WGS sequence"/>
</dbReference>
<dbReference type="Gene3D" id="3.20.20.100">
    <property type="entry name" value="NADP-dependent oxidoreductase domain"/>
    <property type="match status" value="1"/>
</dbReference>
<organism evidence="4 5">
    <name type="scientific">Megaselia scalaris</name>
    <name type="common">Humpbacked fly</name>
    <name type="synonym">Phora scalaris</name>
    <dbReference type="NCBI Taxonomy" id="36166"/>
    <lineage>
        <taxon>Eukaryota</taxon>
        <taxon>Metazoa</taxon>
        <taxon>Ecdysozoa</taxon>
        <taxon>Arthropoda</taxon>
        <taxon>Hexapoda</taxon>
        <taxon>Insecta</taxon>
        <taxon>Pterygota</taxon>
        <taxon>Neoptera</taxon>
        <taxon>Endopterygota</taxon>
        <taxon>Diptera</taxon>
        <taxon>Brachycera</taxon>
        <taxon>Muscomorpha</taxon>
        <taxon>Platypezoidea</taxon>
        <taxon>Phoridae</taxon>
        <taxon>Megaseliini</taxon>
        <taxon>Megaselia</taxon>
    </lineage>
</organism>
<dbReference type="InterPro" id="IPR018170">
    <property type="entry name" value="Aldo/ket_reductase_CS"/>
</dbReference>
<dbReference type="InterPro" id="IPR036812">
    <property type="entry name" value="NAD(P)_OxRdtase_dom_sf"/>
</dbReference>
<feature type="site" description="Lowers pKa of active site Tyr" evidence="2">
    <location>
        <position position="65"/>
    </location>
</feature>
<dbReference type="GO" id="GO:0016491">
    <property type="term" value="F:oxidoreductase activity"/>
    <property type="evidence" value="ECO:0007669"/>
    <property type="project" value="InterPro"/>
</dbReference>
<dbReference type="EMBL" id="CAQQ02136147">
    <property type="status" value="NOT_ANNOTATED_CDS"/>
    <property type="molecule type" value="Genomic_DNA"/>
</dbReference>
<keyword evidence="5" id="KW-1185">Reference proteome</keyword>
<reference evidence="5" key="1">
    <citation type="submission" date="2013-02" db="EMBL/GenBank/DDBJ databases">
        <authorList>
            <person name="Hughes D."/>
        </authorList>
    </citation>
    <scope>NUCLEOTIDE SEQUENCE</scope>
    <source>
        <strain>Durham</strain>
        <strain evidence="5">NC isolate 2 -- Noor lab</strain>
    </source>
</reference>
<evidence type="ECO:0000259" key="3">
    <source>
        <dbReference type="Pfam" id="PF00248"/>
    </source>
</evidence>
<accession>T1GQN4</accession>
<dbReference type="PROSITE" id="PS00062">
    <property type="entry name" value="ALDOKETO_REDUCTASE_2"/>
    <property type="match status" value="1"/>
</dbReference>
<dbReference type="SUPFAM" id="SSF51430">
    <property type="entry name" value="NAD(P)-linked oxidoreductase"/>
    <property type="match status" value="1"/>
</dbReference>
<dbReference type="OMA" id="WPPFLYD"/>
<reference evidence="4" key="2">
    <citation type="submission" date="2015-06" db="UniProtKB">
        <authorList>
            <consortium name="EnsemblMetazoa"/>
        </authorList>
    </citation>
    <scope>IDENTIFICATION</scope>
</reference>
<proteinExistence type="predicted"/>
<dbReference type="InterPro" id="IPR023210">
    <property type="entry name" value="NADP_OxRdtase_dom"/>
</dbReference>
<dbReference type="AlphaFoldDB" id="T1GQN4"/>
<dbReference type="PROSITE" id="PS00063">
    <property type="entry name" value="ALDOKETO_REDUCTASE_3"/>
    <property type="match status" value="1"/>
</dbReference>
<dbReference type="Pfam" id="PF00248">
    <property type="entry name" value="Aldo_ket_red"/>
    <property type="match status" value="1"/>
</dbReference>
<feature type="binding site" evidence="1">
    <location>
        <position position="98"/>
    </location>
    <ligand>
        <name>substrate</name>
    </ligand>
</feature>
<dbReference type="PRINTS" id="PR00069">
    <property type="entry name" value="ALDKETRDTASE"/>
</dbReference>
<dbReference type="STRING" id="36166.T1GQN4"/>
<protein>
    <recommendedName>
        <fullName evidence="3">NADP-dependent oxidoreductase domain-containing protein</fullName>
    </recommendedName>
</protein>
<name>T1GQN4_MEGSC</name>
<dbReference type="EnsemblMetazoa" id="MESCA005945-RA">
    <property type="protein sequence ID" value="MESCA005945-PA"/>
    <property type="gene ID" value="MESCA005945"/>
</dbReference>
<dbReference type="PANTHER" id="PTHR11732">
    <property type="entry name" value="ALDO/KETO REDUCTASE"/>
    <property type="match status" value="1"/>
</dbReference>
<dbReference type="PIRSF" id="PIRSF000097">
    <property type="entry name" value="AKR"/>
    <property type="match status" value="1"/>
</dbReference>
<evidence type="ECO:0000313" key="5">
    <source>
        <dbReference type="Proteomes" id="UP000015102"/>
    </source>
</evidence>
<evidence type="ECO:0000313" key="4">
    <source>
        <dbReference type="EnsemblMetazoa" id="MESCA005945-PA"/>
    </source>
</evidence>
<evidence type="ECO:0000256" key="1">
    <source>
        <dbReference type="PIRSR" id="PIRSR000097-2"/>
    </source>
</evidence>